<dbReference type="AlphaFoldDB" id="A0A0F9NUR0"/>
<protein>
    <submittedName>
        <fullName evidence="2">Uncharacterized protein</fullName>
    </submittedName>
</protein>
<keyword evidence="1" id="KW-0812">Transmembrane</keyword>
<reference evidence="2" key="1">
    <citation type="journal article" date="2015" name="Nature">
        <title>Complex archaea that bridge the gap between prokaryotes and eukaryotes.</title>
        <authorList>
            <person name="Spang A."/>
            <person name="Saw J.H."/>
            <person name="Jorgensen S.L."/>
            <person name="Zaremba-Niedzwiedzka K."/>
            <person name="Martijn J."/>
            <person name="Lind A.E."/>
            <person name="van Eijk R."/>
            <person name="Schleper C."/>
            <person name="Guy L."/>
            <person name="Ettema T.J."/>
        </authorList>
    </citation>
    <scope>NUCLEOTIDE SEQUENCE</scope>
</reference>
<proteinExistence type="predicted"/>
<gene>
    <name evidence="2" type="ORF">LCGC14_1293300</name>
</gene>
<sequence>MRDIDCSCWFWLGFCGGMVVASGVIGGLAIILS</sequence>
<keyword evidence="1" id="KW-1133">Transmembrane helix</keyword>
<evidence type="ECO:0000313" key="2">
    <source>
        <dbReference type="EMBL" id="KKM85032.1"/>
    </source>
</evidence>
<comment type="caution">
    <text evidence="2">The sequence shown here is derived from an EMBL/GenBank/DDBJ whole genome shotgun (WGS) entry which is preliminary data.</text>
</comment>
<keyword evidence="1" id="KW-0472">Membrane</keyword>
<organism evidence="2">
    <name type="scientific">marine sediment metagenome</name>
    <dbReference type="NCBI Taxonomy" id="412755"/>
    <lineage>
        <taxon>unclassified sequences</taxon>
        <taxon>metagenomes</taxon>
        <taxon>ecological metagenomes</taxon>
    </lineage>
</organism>
<dbReference type="EMBL" id="LAZR01007475">
    <property type="protein sequence ID" value="KKM85032.1"/>
    <property type="molecule type" value="Genomic_DNA"/>
</dbReference>
<name>A0A0F9NUR0_9ZZZZ</name>
<feature type="transmembrane region" description="Helical" evidence="1">
    <location>
        <begin position="9"/>
        <end position="32"/>
    </location>
</feature>
<accession>A0A0F9NUR0</accession>
<evidence type="ECO:0000256" key="1">
    <source>
        <dbReference type="SAM" id="Phobius"/>
    </source>
</evidence>